<dbReference type="InterPro" id="IPR027417">
    <property type="entry name" value="P-loop_NTPase"/>
</dbReference>
<evidence type="ECO:0000313" key="2">
    <source>
        <dbReference type="Proteomes" id="UP001595445"/>
    </source>
</evidence>
<name>A0ABV7DR16_9RHOB</name>
<organism evidence="1 2">
    <name type="scientific">Tabrizicola soli</name>
    <dbReference type="NCBI Taxonomy" id="2185115"/>
    <lineage>
        <taxon>Bacteria</taxon>
        <taxon>Pseudomonadati</taxon>
        <taxon>Pseudomonadota</taxon>
        <taxon>Alphaproteobacteria</taxon>
        <taxon>Rhodobacterales</taxon>
        <taxon>Paracoccaceae</taxon>
        <taxon>Tabrizicola</taxon>
    </lineage>
</organism>
<reference evidence="2" key="1">
    <citation type="journal article" date="2019" name="Int. J. Syst. Evol. Microbiol.">
        <title>The Global Catalogue of Microorganisms (GCM) 10K type strain sequencing project: providing services to taxonomists for standard genome sequencing and annotation.</title>
        <authorList>
            <consortium name="The Broad Institute Genomics Platform"/>
            <consortium name="The Broad Institute Genome Sequencing Center for Infectious Disease"/>
            <person name="Wu L."/>
            <person name="Ma J."/>
        </authorList>
    </citation>
    <scope>NUCLEOTIDE SEQUENCE [LARGE SCALE GENOMIC DNA]</scope>
    <source>
        <strain evidence="2">KCTC 62102</strain>
    </source>
</reference>
<dbReference type="EMBL" id="JBHRSM010000010">
    <property type="protein sequence ID" value="MFC3085461.1"/>
    <property type="molecule type" value="Genomic_DNA"/>
</dbReference>
<dbReference type="Gene3D" id="1.10.10.1150">
    <property type="entry name" value="Coenzyme PQQ synthesis protein D (PqqD)"/>
    <property type="match status" value="1"/>
</dbReference>
<protein>
    <submittedName>
        <fullName evidence="1">PqqD family peptide modification chaperone</fullName>
    </submittedName>
</protein>
<accession>A0ABV7DR16</accession>
<evidence type="ECO:0000313" key="1">
    <source>
        <dbReference type="EMBL" id="MFC3085461.1"/>
    </source>
</evidence>
<keyword evidence="2" id="KW-1185">Reference proteome</keyword>
<dbReference type="SUPFAM" id="SSF53795">
    <property type="entry name" value="PEP carboxykinase-like"/>
    <property type="match status" value="1"/>
</dbReference>
<proteinExistence type="predicted"/>
<dbReference type="RefSeq" id="WP_197644269.1">
    <property type="nucleotide sequence ID" value="NZ_JAEACP010000011.1"/>
</dbReference>
<dbReference type="Gene3D" id="3.40.50.300">
    <property type="entry name" value="P-loop containing nucleotide triphosphate hydrolases"/>
    <property type="match status" value="1"/>
</dbReference>
<comment type="caution">
    <text evidence="1">The sequence shown here is derived from an EMBL/GenBank/DDBJ whole genome shotgun (WGS) entry which is preliminary data.</text>
</comment>
<gene>
    <name evidence="1" type="ORF">ACFOD6_05300</name>
</gene>
<dbReference type="Proteomes" id="UP001595445">
    <property type="component" value="Unassembled WGS sequence"/>
</dbReference>
<sequence>MQDIFFDGLAAPLRLEEAGQVLDLVPEVAPGWPHVVRAADPEVPPFFTIRAQPGTALFHTENHLEPAPSRPMDALNAACDAMAGLALALPAEDAGVICLHAAGVAMAGRLVVFPNVRRAGKSTLSAALAHRGHPVFSDDVLPLSFPGGGPVLARSMGIAPRLRLPLPERASPDFRDWVAANPGPKNRQYKYLRLPGQPARGETLPVGAFVILDRQEEPETARLEPVPADAAMDALLHQNFTRDRHSGDILAEMAGALGCLPLFRLRYSGLEDAVACLADAFARWPREVPGAGGPPRIFRMARFDAAPTVPGPRLVQRPGTVAREIGTTLYLADAEGRAIHRMDPLGAAIWELLAQPASPEEIAALLAEAFPDTDPATLGADLGRLLDGLAGQGLLA</sequence>
<dbReference type="InterPro" id="IPR008792">
    <property type="entry name" value="PQQD"/>
</dbReference>
<dbReference type="InterPro" id="IPR041881">
    <property type="entry name" value="PqqD_sf"/>
</dbReference>
<dbReference type="Pfam" id="PF05402">
    <property type="entry name" value="PqqD"/>
    <property type="match status" value="1"/>
</dbReference>